<comment type="caution">
    <text evidence="1">The sequence shown here is derived from an EMBL/GenBank/DDBJ whole genome shotgun (WGS) entry which is preliminary data.</text>
</comment>
<dbReference type="PROSITE" id="PS51257">
    <property type="entry name" value="PROKAR_LIPOPROTEIN"/>
    <property type="match status" value="1"/>
</dbReference>
<dbReference type="Gene3D" id="3.40.50.1110">
    <property type="entry name" value="SGNH hydrolase"/>
    <property type="match status" value="1"/>
</dbReference>
<organism evidence="1 2">
    <name type="scientific">Trichocoleus desertorum GB2-A4</name>
    <dbReference type="NCBI Taxonomy" id="2933944"/>
    <lineage>
        <taxon>Bacteria</taxon>
        <taxon>Bacillati</taxon>
        <taxon>Cyanobacteriota</taxon>
        <taxon>Cyanophyceae</taxon>
        <taxon>Leptolyngbyales</taxon>
        <taxon>Trichocoleusaceae</taxon>
        <taxon>Trichocoleus</taxon>
    </lineage>
</organism>
<dbReference type="SUPFAM" id="SSF52266">
    <property type="entry name" value="SGNH hydrolase"/>
    <property type="match status" value="1"/>
</dbReference>
<keyword evidence="2" id="KW-1185">Reference proteome</keyword>
<evidence type="ECO:0000313" key="1">
    <source>
        <dbReference type="EMBL" id="MEP0816879.1"/>
    </source>
</evidence>
<dbReference type="EMBL" id="JAMPKM010000003">
    <property type="protein sequence ID" value="MEP0816879.1"/>
    <property type="molecule type" value="Genomic_DNA"/>
</dbReference>
<dbReference type="InterPro" id="IPR036514">
    <property type="entry name" value="SGNH_hydro_sf"/>
</dbReference>
<gene>
    <name evidence="1" type="ORF">NC998_07195</name>
</gene>
<reference evidence="1 2" key="1">
    <citation type="submission" date="2022-04" db="EMBL/GenBank/DDBJ databases">
        <title>Positive selection, recombination, and allopatry shape intraspecific diversity of widespread and dominant cyanobacteria.</title>
        <authorList>
            <person name="Wei J."/>
            <person name="Shu W."/>
            <person name="Hu C."/>
        </authorList>
    </citation>
    <scope>NUCLEOTIDE SEQUENCE [LARGE SCALE GENOMIC DNA]</scope>
    <source>
        <strain evidence="1 2">GB2-A4</strain>
    </source>
</reference>
<dbReference type="Proteomes" id="UP001464891">
    <property type="component" value="Unassembled WGS sequence"/>
</dbReference>
<evidence type="ECO:0008006" key="3">
    <source>
        <dbReference type="Google" id="ProtNLM"/>
    </source>
</evidence>
<evidence type="ECO:0000313" key="2">
    <source>
        <dbReference type="Proteomes" id="UP001464891"/>
    </source>
</evidence>
<proteinExistence type="predicted"/>
<name>A0ABV0J526_9CYAN</name>
<protein>
    <recommendedName>
        <fullName evidence="3">SGNH/GDSL hydrolase family protein</fullName>
    </recommendedName>
</protein>
<sequence length="262" mass="28897">MNWRPQHKRLLVARRLICQVLVIGLVMGCTSTPKPEPKPTLSILFIGNSYTYQNNLPQILAELAKSGGQAIVVDMVAEGGWKLLQHATSASTLYKIGQQKWTFVVLQEQSVVPSVEANRTQEMYPAVRLLDDQIQQAGSRTLLFMTWGRRDGFAEVGHPDFATMQSQLQAGYLKIAKERNLLVAPVGMAWQTALAQQPNLQLWESDGSHPSLTGSYLAACVFYAVVYRKSPEGLDYTAGLPQDTAQALQAIAATTVLNHSEQ</sequence>
<dbReference type="RefSeq" id="WP_190439101.1">
    <property type="nucleotide sequence ID" value="NZ_JAMPKM010000003.1"/>
</dbReference>
<accession>A0ABV0J526</accession>